<dbReference type="SUPFAM" id="SSF47616">
    <property type="entry name" value="GST C-terminal domain-like"/>
    <property type="match status" value="1"/>
</dbReference>
<gene>
    <name evidence="2" type="ORF">A0H81_04096</name>
</gene>
<dbReference type="OMA" id="WILGSAN"/>
<dbReference type="PANTHER" id="PTHR12289:SF77">
    <property type="entry name" value="METAXIN-2"/>
    <property type="match status" value="1"/>
</dbReference>
<dbReference type="InterPro" id="IPR050931">
    <property type="entry name" value="Mito_Protein_Transport_Metaxin"/>
</dbReference>
<sequence length="323" mass="35412">MPSVKRRNLELVVKHDVDCDRPNRAVTINHGESTVSIAPRSSSPFLRLVPAVYTPRNPFTIQGAPSDLPTLWIQIPWGPDGDVLSSDVECLKWQAYLALRGLSDIAVRWDVSADGALDARLPNLHVPLAEKDKEGGGELLPTHLIPGWVDARVGEAGPLEGYADEASRDESRAWVALMEGNVHAALALCQPAPSLVLALLSPYSSKPRAIETMLNPPPAPFTGISSLLPPYGTHINRTAIELQYKEAIAALSERLGTDKWFLGSTAPTALDALIFAYLHCILHVKDNAVRFEVTRRVNLVAWERRVQHQVRAAFNRLEPVVSS</sequence>
<comment type="caution">
    <text evidence="2">The sequence shown here is derived from an EMBL/GenBank/DDBJ whole genome shotgun (WGS) entry which is preliminary data.</text>
</comment>
<dbReference type="InterPro" id="IPR036282">
    <property type="entry name" value="Glutathione-S-Trfase_C_sf"/>
</dbReference>
<proteinExistence type="predicted"/>
<reference evidence="2 3" key="1">
    <citation type="submission" date="2016-03" db="EMBL/GenBank/DDBJ databases">
        <title>Whole genome sequencing of Grifola frondosa 9006-11.</title>
        <authorList>
            <person name="Min B."/>
            <person name="Park H."/>
            <person name="Kim J.-G."/>
            <person name="Cho H."/>
            <person name="Oh Y.-L."/>
            <person name="Kong W.-S."/>
            <person name="Choi I.-G."/>
        </authorList>
    </citation>
    <scope>NUCLEOTIDE SEQUENCE [LARGE SCALE GENOMIC DNA]</scope>
    <source>
        <strain evidence="2 3">9006-11</strain>
    </source>
</reference>
<evidence type="ECO:0000259" key="1">
    <source>
        <dbReference type="Pfam" id="PF17171"/>
    </source>
</evidence>
<dbReference type="OrthoDB" id="198787at2759"/>
<evidence type="ECO:0000313" key="2">
    <source>
        <dbReference type="EMBL" id="OBZ75272.1"/>
    </source>
</evidence>
<accession>A0A1C7MEM0</accession>
<dbReference type="Proteomes" id="UP000092993">
    <property type="component" value="Unassembled WGS sequence"/>
</dbReference>
<dbReference type="GO" id="GO:0007005">
    <property type="term" value="P:mitochondrion organization"/>
    <property type="evidence" value="ECO:0007669"/>
    <property type="project" value="TreeGrafter"/>
</dbReference>
<organism evidence="2 3">
    <name type="scientific">Grifola frondosa</name>
    <name type="common">Maitake</name>
    <name type="synonym">Polyporus frondosus</name>
    <dbReference type="NCBI Taxonomy" id="5627"/>
    <lineage>
        <taxon>Eukaryota</taxon>
        <taxon>Fungi</taxon>
        <taxon>Dikarya</taxon>
        <taxon>Basidiomycota</taxon>
        <taxon>Agaricomycotina</taxon>
        <taxon>Agaricomycetes</taxon>
        <taxon>Polyporales</taxon>
        <taxon>Grifolaceae</taxon>
        <taxon>Grifola</taxon>
    </lineage>
</organism>
<protein>
    <recommendedName>
        <fullName evidence="1">Metaxin glutathione S-transferase domain-containing protein</fullName>
    </recommendedName>
</protein>
<evidence type="ECO:0000313" key="3">
    <source>
        <dbReference type="Proteomes" id="UP000092993"/>
    </source>
</evidence>
<dbReference type="Pfam" id="PF17171">
    <property type="entry name" value="GST_C_6"/>
    <property type="match status" value="1"/>
</dbReference>
<dbReference type="InterPro" id="IPR033468">
    <property type="entry name" value="Metaxin_GST"/>
</dbReference>
<keyword evidence="3" id="KW-1185">Reference proteome</keyword>
<name>A0A1C7MEM0_GRIFR</name>
<dbReference type="AlphaFoldDB" id="A0A1C7MEM0"/>
<dbReference type="GO" id="GO:0001401">
    <property type="term" value="C:SAM complex"/>
    <property type="evidence" value="ECO:0007669"/>
    <property type="project" value="TreeGrafter"/>
</dbReference>
<dbReference type="PANTHER" id="PTHR12289">
    <property type="entry name" value="METAXIN RELATED"/>
    <property type="match status" value="1"/>
</dbReference>
<feature type="domain" description="Metaxin glutathione S-transferase" evidence="1">
    <location>
        <begin position="245"/>
        <end position="306"/>
    </location>
</feature>
<dbReference type="EMBL" id="LUGG01000004">
    <property type="protein sequence ID" value="OBZ75272.1"/>
    <property type="molecule type" value="Genomic_DNA"/>
</dbReference>
<dbReference type="STRING" id="5627.A0A1C7MEM0"/>